<evidence type="ECO:0000256" key="11">
    <source>
        <dbReference type="ARBA" id="ARBA00060547"/>
    </source>
</evidence>
<dbReference type="PANTHER" id="PTHR31118:SF12">
    <property type="entry name" value="CYCLASE-LIKE PROTEIN 2"/>
    <property type="match status" value="1"/>
</dbReference>
<evidence type="ECO:0000256" key="10">
    <source>
        <dbReference type="ARBA" id="ARBA00048496"/>
    </source>
</evidence>
<sequence length="206" mass="23569">MKIHDISMTISEDMPVYKNLDKKKPKFINVDNYENASHYETNLEINLHTGTHVDFPLHMIENGSTSDSERLSNYITQASVYDLTHLNECIKKEDIDRLGIKKGDFVLFKTKNSFDDAFNFEFVYVEKIAAKYLSELGVIGVGIDTLGIERAQKNHETHKYLLEKDIVILEGIRLKDIKPGNYQLIALPIKIKSVEASFCRAVLIES</sequence>
<comment type="cofactor">
    <cofactor evidence="1">
        <name>Zn(2+)</name>
        <dbReference type="ChEBI" id="CHEBI:29105"/>
    </cofactor>
</comment>
<dbReference type="FunFam" id="3.50.30.50:FF:000001">
    <property type="entry name" value="Kynurenine formamidase"/>
    <property type="match status" value="1"/>
</dbReference>
<dbReference type="OrthoDB" id="9796085at2"/>
<comment type="pathway">
    <text evidence="11">Amino-acid degradation; L-tryptophan degradation via kynurenine pathway; L-kynurenine from L-tryptophan: step 2/2.</text>
</comment>
<organism evidence="12 13">
    <name type="scientific">Acholeplasma brassicae</name>
    <dbReference type="NCBI Taxonomy" id="61635"/>
    <lineage>
        <taxon>Bacteria</taxon>
        <taxon>Bacillati</taxon>
        <taxon>Mycoplasmatota</taxon>
        <taxon>Mollicutes</taxon>
        <taxon>Acholeplasmatales</taxon>
        <taxon>Acholeplasmataceae</taxon>
        <taxon>Acholeplasma</taxon>
    </lineage>
</organism>
<dbReference type="RefSeq" id="WP_030005143.1">
    <property type="nucleotide sequence ID" value="NC_022549.1"/>
</dbReference>
<dbReference type="Gene3D" id="3.50.30.50">
    <property type="entry name" value="Putative cyclase"/>
    <property type="match status" value="1"/>
</dbReference>
<keyword evidence="9" id="KW-0823">Tryptophan catabolism</keyword>
<comment type="subunit">
    <text evidence="3">Homodimer.</text>
</comment>
<dbReference type="KEGG" id="abra:BN85312620"/>
<reference evidence="12 13" key="1">
    <citation type="journal article" date="2013" name="J. Mol. Microbiol. Biotechnol.">
        <title>Analysis of the Complete Genomes of Acholeplasma brassicae , A. palmae and A. laidlawii and Their Comparison to the Obligate Parasites from ' Candidatus Phytoplasma'.</title>
        <authorList>
            <person name="Kube M."/>
            <person name="Siewert C."/>
            <person name="Migdoll A.M."/>
            <person name="Duduk B."/>
            <person name="Holz S."/>
            <person name="Rabus R."/>
            <person name="Seemuller E."/>
            <person name="Mitrovic J."/>
            <person name="Muller I."/>
            <person name="Buttner C."/>
            <person name="Reinhardt R."/>
        </authorList>
    </citation>
    <scope>NUCLEOTIDE SEQUENCE [LARGE SCALE GENOMIC DNA]</scope>
    <source>
        <strain evidence="13">0502</strain>
    </source>
</reference>
<dbReference type="AlphaFoldDB" id="U4KS33"/>
<evidence type="ECO:0000256" key="7">
    <source>
        <dbReference type="ARBA" id="ARBA00022801"/>
    </source>
</evidence>
<keyword evidence="7 12" id="KW-0378">Hydrolase</keyword>
<dbReference type="InterPro" id="IPR037175">
    <property type="entry name" value="KFase_sf"/>
</dbReference>
<evidence type="ECO:0000256" key="4">
    <source>
        <dbReference type="ARBA" id="ARBA00012930"/>
    </source>
</evidence>
<dbReference type="HOGENOM" id="CLU_030671_3_1_14"/>
<accession>U4KS33</accession>
<evidence type="ECO:0000313" key="13">
    <source>
        <dbReference type="Proteomes" id="UP000032737"/>
    </source>
</evidence>
<dbReference type="Pfam" id="PF04199">
    <property type="entry name" value="Cyclase"/>
    <property type="match status" value="1"/>
</dbReference>
<dbReference type="STRING" id="61635.BN85312620"/>
<evidence type="ECO:0000256" key="3">
    <source>
        <dbReference type="ARBA" id="ARBA00011738"/>
    </source>
</evidence>
<dbReference type="EMBL" id="FO681348">
    <property type="protein sequence ID" value="CCV66283.1"/>
    <property type="molecule type" value="Genomic_DNA"/>
</dbReference>
<evidence type="ECO:0000256" key="8">
    <source>
        <dbReference type="ARBA" id="ARBA00022833"/>
    </source>
</evidence>
<evidence type="ECO:0000256" key="6">
    <source>
        <dbReference type="ARBA" id="ARBA00022723"/>
    </source>
</evidence>
<keyword evidence="6" id="KW-0479">Metal-binding</keyword>
<dbReference type="GO" id="GO:0004061">
    <property type="term" value="F:arylformamidase activity"/>
    <property type="evidence" value="ECO:0007669"/>
    <property type="project" value="UniProtKB-EC"/>
</dbReference>
<dbReference type="EC" id="3.5.1.9" evidence="4"/>
<comment type="function">
    <text evidence="2">Catalyzes the hydrolysis of N-formyl-L-kynurenine to L-kynurenine, the second step in the kynurenine pathway of tryptophan degradation.</text>
</comment>
<proteinExistence type="predicted"/>
<comment type="catalytic activity">
    <reaction evidence="10">
        <text>N-formyl-L-kynurenine + H2O = L-kynurenine + formate + H(+)</text>
        <dbReference type="Rhea" id="RHEA:13009"/>
        <dbReference type="ChEBI" id="CHEBI:15377"/>
        <dbReference type="ChEBI" id="CHEBI:15378"/>
        <dbReference type="ChEBI" id="CHEBI:15740"/>
        <dbReference type="ChEBI" id="CHEBI:57959"/>
        <dbReference type="ChEBI" id="CHEBI:58629"/>
        <dbReference type="EC" id="3.5.1.9"/>
    </reaction>
</comment>
<evidence type="ECO:0000256" key="9">
    <source>
        <dbReference type="ARBA" id="ARBA00023079"/>
    </source>
</evidence>
<evidence type="ECO:0000256" key="1">
    <source>
        <dbReference type="ARBA" id="ARBA00001947"/>
    </source>
</evidence>
<keyword evidence="13" id="KW-1185">Reference proteome</keyword>
<dbReference type="SUPFAM" id="SSF102198">
    <property type="entry name" value="Putative cyclase"/>
    <property type="match status" value="1"/>
</dbReference>
<evidence type="ECO:0000256" key="2">
    <source>
        <dbReference type="ARBA" id="ARBA00002204"/>
    </source>
</evidence>
<gene>
    <name evidence="12" type="ORF">BN85312620</name>
</gene>
<dbReference type="InterPro" id="IPR007325">
    <property type="entry name" value="KFase/CYL"/>
</dbReference>
<protein>
    <recommendedName>
        <fullName evidence="5">Kynurenine formamidase</fullName>
        <ecNumber evidence="4">3.5.1.9</ecNumber>
    </recommendedName>
</protein>
<name>U4KS33_9MOLU</name>
<dbReference type="Proteomes" id="UP000032737">
    <property type="component" value="Chromosome"/>
</dbReference>
<keyword evidence="8" id="KW-0862">Zinc</keyword>
<evidence type="ECO:0000256" key="5">
    <source>
        <dbReference type="ARBA" id="ARBA00014889"/>
    </source>
</evidence>
<dbReference type="GO" id="GO:0019441">
    <property type="term" value="P:L-tryptophan catabolic process to kynurenine"/>
    <property type="evidence" value="ECO:0007669"/>
    <property type="project" value="InterPro"/>
</dbReference>
<dbReference type="GO" id="GO:0046872">
    <property type="term" value="F:metal ion binding"/>
    <property type="evidence" value="ECO:0007669"/>
    <property type="project" value="UniProtKB-KW"/>
</dbReference>
<evidence type="ECO:0000313" key="12">
    <source>
        <dbReference type="EMBL" id="CCV66283.1"/>
    </source>
</evidence>
<dbReference type="PANTHER" id="PTHR31118">
    <property type="entry name" value="CYCLASE-LIKE PROTEIN 2"/>
    <property type="match status" value="1"/>
</dbReference>